<reference evidence="2" key="1">
    <citation type="submission" date="2017-08" db="EMBL/GenBank/DDBJ databases">
        <authorList>
            <person name="Imhoff J.F."/>
            <person name="Rahn T."/>
            <person name="Kuenzel S."/>
            <person name="Neulinger S.C."/>
        </authorList>
    </citation>
    <scope>NUCLEOTIDE SEQUENCE</scope>
    <source>
        <strain evidence="2">DSM 11080</strain>
    </source>
</reference>
<dbReference type="AlphaFoldDB" id="A0AAJ0U1W5"/>
<dbReference type="GO" id="GO:0006355">
    <property type="term" value="P:regulation of DNA-templated transcription"/>
    <property type="evidence" value="ECO:0007669"/>
    <property type="project" value="InterPro"/>
</dbReference>
<dbReference type="InterPro" id="IPR010985">
    <property type="entry name" value="Ribbon_hlx_hlx"/>
</dbReference>
<dbReference type="SUPFAM" id="SSF47598">
    <property type="entry name" value="Ribbon-helix-helix"/>
    <property type="match status" value="1"/>
</dbReference>
<proteinExistence type="predicted"/>
<name>A0AAJ0U1W5_9GAMM</name>
<reference evidence="2" key="2">
    <citation type="journal article" date="2020" name="Microorganisms">
        <title>Osmotic Adaptation and Compatible Solute Biosynthesis of Phototrophic Bacteria as Revealed from Genome Analyses.</title>
        <authorList>
            <person name="Imhoff J.F."/>
            <person name="Rahn T."/>
            <person name="Kunzel S."/>
            <person name="Keller A."/>
            <person name="Neulinger S.C."/>
        </authorList>
    </citation>
    <scope>NUCLEOTIDE SEQUENCE</scope>
    <source>
        <strain evidence="2">DSM 11080</strain>
    </source>
</reference>
<evidence type="ECO:0000313" key="3">
    <source>
        <dbReference type="Proteomes" id="UP001296776"/>
    </source>
</evidence>
<organism evidence="2 3">
    <name type="scientific">Halochromatium glycolicum</name>
    <dbReference type="NCBI Taxonomy" id="85075"/>
    <lineage>
        <taxon>Bacteria</taxon>
        <taxon>Pseudomonadati</taxon>
        <taxon>Pseudomonadota</taxon>
        <taxon>Gammaproteobacteria</taxon>
        <taxon>Chromatiales</taxon>
        <taxon>Chromatiaceae</taxon>
        <taxon>Halochromatium</taxon>
    </lineage>
</organism>
<comment type="caution">
    <text evidence="2">The sequence shown here is derived from an EMBL/GenBank/DDBJ whole genome shotgun (WGS) entry which is preliminary data.</text>
</comment>
<evidence type="ECO:0000313" key="2">
    <source>
        <dbReference type="EMBL" id="MBK1703755.1"/>
    </source>
</evidence>
<dbReference type="RefSeq" id="WP_200344936.1">
    <property type="nucleotide sequence ID" value="NZ_NRSJ01000005.1"/>
</dbReference>
<accession>A0AAJ0U1W5</accession>
<keyword evidence="3" id="KW-1185">Reference proteome</keyword>
<feature type="domain" description="Antitoxin FitA-like ribbon-helix-helix" evidence="1">
    <location>
        <begin position="2"/>
        <end position="39"/>
    </location>
</feature>
<dbReference type="Pfam" id="PF22513">
    <property type="entry name" value="FitA-like_RHH"/>
    <property type="match status" value="1"/>
</dbReference>
<protein>
    <submittedName>
        <fullName evidence="2">DNA-binding protein</fullName>
    </submittedName>
</protein>
<dbReference type="Gene3D" id="1.10.1220.10">
    <property type="entry name" value="Met repressor-like"/>
    <property type="match status" value="1"/>
</dbReference>
<dbReference type="EMBL" id="NRSJ01000005">
    <property type="protein sequence ID" value="MBK1703755.1"/>
    <property type="molecule type" value="Genomic_DNA"/>
</dbReference>
<dbReference type="InterPro" id="IPR013321">
    <property type="entry name" value="Arc_rbn_hlx_hlx"/>
</dbReference>
<dbReference type="Proteomes" id="UP001296776">
    <property type="component" value="Unassembled WGS sequence"/>
</dbReference>
<sequence>MADLLVCNVDDEISRALEERASAHAVSMQVEHRRILEESLLRPKRRSFLRVLADMPDVGCDEDYARIQDGTNQKKLGEKA</sequence>
<dbReference type="GO" id="GO:0003677">
    <property type="term" value="F:DNA binding"/>
    <property type="evidence" value="ECO:0007669"/>
    <property type="project" value="UniProtKB-KW"/>
</dbReference>
<keyword evidence="2" id="KW-0238">DNA-binding</keyword>
<dbReference type="InterPro" id="IPR053853">
    <property type="entry name" value="FitA-like_RHH"/>
</dbReference>
<gene>
    <name evidence="2" type="ORF">CKO40_04160</name>
</gene>
<evidence type="ECO:0000259" key="1">
    <source>
        <dbReference type="Pfam" id="PF22513"/>
    </source>
</evidence>